<dbReference type="GO" id="GO:0006281">
    <property type="term" value="P:DNA repair"/>
    <property type="evidence" value="ECO:0007669"/>
    <property type="project" value="InterPro"/>
</dbReference>
<dbReference type="Pfam" id="PF01336">
    <property type="entry name" value="tRNA_anti-codon"/>
    <property type="match status" value="1"/>
</dbReference>
<dbReference type="GO" id="GO:0006310">
    <property type="term" value="P:DNA recombination"/>
    <property type="evidence" value="ECO:0007669"/>
    <property type="project" value="InterPro"/>
</dbReference>
<comment type="subcellular location">
    <subcellularLocation>
        <location evidence="1 9">Nucleus</location>
    </subcellularLocation>
</comment>
<dbReference type="CDD" id="cd04476">
    <property type="entry name" value="RPA1_DBD_C"/>
    <property type="match status" value="1"/>
</dbReference>
<protein>
    <recommendedName>
        <fullName evidence="9">Replication protein A subunit</fullName>
    </recommendedName>
</protein>
<dbReference type="FunFam" id="2.40.50.140:FF:000064">
    <property type="entry name" value="Replication protein A subunit"/>
    <property type="match status" value="1"/>
</dbReference>
<evidence type="ECO:0000259" key="11">
    <source>
        <dbReference type="Pfam" id="PF08646"/>
    </source>
</evidence>
<evidence type="ECO:0000313" key="13">
    <source>
        <dbReference type="EMBL" id="CUG87758.1"/>
    </source>
</evidence>
<dbReference type="InterPro" id="IPR031657">
    <property type="entry name" value="REPA_OB_2"/>
</dbReference>
<dbReference type="CDD" id="cd04475">
    <property type="entry name" value="RPA1_DBD_B"/>
    <property type="match status" value="1"/>
</dbReference>
<dbReference type="OrthoDB" id="1751331at2759"/>
<comment type="similarity">
    <text evidence="2 9">Belongs to the replication factor A protein 1 family.</text>
</comment>
<keyword evidence="3 9" id="KW-0235">DNA replication</keyword>
<dbReference type="InterPro" id="IPR013955">
    <property type="entry name" value="Rep_factor-A_C"/>
</dbReference>
<dbReference type="NCBIfam" id="TIGR00617">
    <property type="entry name" value="rpa1"/>
    <property type="match status" value="1"/>
</dbReference>
<dbReference type="Gene3D" id="2.40.50.140">
    <property type="entry name" value="Nucleic acid-binding proteins"/>
    <property type="match status" value="3"/>
</dbReference>
<dbReference type="Pfam" id="PF16900">
    <property type="entry name" value="REPA_OB_2"/>
    <property type="match status" value="1"/>
</dbReference>
<evidence type="ECO:0000256" key="8">
    <source>
        <dbReference type="ARBA" id="ARBA00023242"/>
    </source>
</evidence>
<dbReference type="Proteomes" id="UP000051952">
    <property type="component" value="Unassembled WGS sequence"/>
</dbReference>
<evidence type="ECO:0000313" key="14">
    <source>
        <dbReference type="Proteomes" id="UP000051952"/>
    </source>
</evidence>
<dbReference type="InterPro" id="IPR004365">
    <property type="entry name" value="NA-bd_OB_tRNA"/>
</dbReference>
<keyword evidence="5 9" id="KW-0863">Zinc-finger</keyword>
<keyword evidence="6 9" id="KW-0862">Zinc</keyword>
<evidence type="ECO:0000256" key="5">
    <source>
        <dbReference type="ARBA" id="ARBA00022771"/>
    </source>
</evidence>
<comment type="function">
    <text evidence="9">As part of the heterotrimeric replication protein A complex (RPA/RP-A), binds and stabilizes single-stranded DNA intermediates, that form during DNA replication or upon DNA stress. It prevents their reannealing and in parallel, recruits and activates different proteins and complexes involved in DNA metabolism. Thereby, it plays an essential role both in DNA replication and the cellular response to DNA damage.</text>
</comment>
<evidence type="ECO:0000256" key="2">
    <source>
        <dbReference type="ARBA" id="ARBA00005690"/>
    </source>
</evidence>
<dbReference type="OMA" id="DQCDAFY"/>
<keyword evidence="14" id="KW-1185">Reference proteome</keyword>
<evidence type="ECO:0000256" key="3">
    <source>
        <dbReference type="ARBA" id="ARBA00022705"/>
    </source>
</evidence>
<dbReference type="GO" id="GO:0005634">
    <property type="term" value="C:nucleus"/>
    <property type="evidence" value="ECO:0007669"/>
    <property type="project" value="UniProtKB-SubCell"/>
</dbReference>
<dbReference type="EMBL" id="CYKH01001587">
    <property type="protein sequence ID" value="CUG87758.1"/>
    <property type="molecule type" value="Genomic_DNA"/>
</dbReference>
<evidence type="ECO:0000256" key="9">
    <source>
        <dbReference type="RuleBase" id="RU364130"/>
    </source>
</evidence>
<dbReference type="GO" id="GO:0008270">
    <property type="term" value="F:zinc ion binding"/>
    <property type="evidence" value="ECO:0007669"/>
    <property type="project" value="UniProtKB-KW"/>
</dbReference>
<dbReference type="InterPro" id="IPR004591">
    <property type="entry name" value="Rfa1"/>
</dbReference>
<keyword evidence="4 9" id="KW-0479">Metal-binding</keyword>
<reference evidence="14" key="1">
    <citation type="submission" date="2015-09" db="EMBL/GenBank/DDBJ databases">
        <authorList>
            <consortium name="Pathogen Informatics"/>
        </authorList>
    </citation>
    <scope>NUCLEOTIDE SEQUENCE [LARGE SCALE GENOMIC DNA]</scope>
    <source>
        <strain evidence="14">Lake Konstanz</strain>
    </source>
</reference>
<dbReference type="FunFam" id="2.40.50.140:FF:000041">
    <property type="entry name" value="Replication protein A subunit"/>
    <property type="match status" value="1"/>
</dbReference>
<dbReference type="CDD" id="cd04474">
    <property type="entry name" value="RPA1_DBD_A"/>
    <property type="match status" value="1"/>
</dbReference>
<accession>A0A0S4J8L0</accession>
<gene>
    <name evidence="13" type="ORF">BSAL_11780</name>
</gene>
<feature type="domain" description="Replication factor A C-terminal" evidence="11">
    <location>
        <begin position="311"/>
        <end position="450"/>
    </location>
</feature>
<sequence length="481" mass="54162">MFLSRFSLFDKDTLKNKKNMASLPPGAQVQPIDSITPFLNGRWWIKARMTDKSDIRTWNKPTGSGKLFSFTLVDQSSAIRATAFNETVDQLFPMLQPGNVYYFSGGQVKNANRKFSNVNNDYELTFDKTTQVVPARNDAESMSIPVQRYNFVPIKILQQREVGSLVDVLAVVMQTGELSNLVQKATGKELTKRSIKIADSTASIELTLWDEGAKNWNIPTGSIVAFRQCRTGAFDGVTLGTTQQTTFDTNPNIPDTKKLSDWFHATGGNDVSSLSNQGTRGGEKDSENFRGRKFFEDIQTERLGRGINADFIDVRCTPVYLKTDGQWYDACPTPKCNKKVVPVGASGNQFKCEKCDREVVPIQRYLVSLQASDNVQQLWLTMFNETAEEFLGITAQELKKRSEADPSYITKVAQSRLHRPLLMRIRVKEERQGNDGDDRTRLTVTKVTEILPIERIEGEKRPTQGNLKDEIKHLLDSVAAY</sequence>
<dbReference type="GO" id="GO:0006260">
    <property type="term" value="P:DNA replication"/>
    <property type="evidence" value="ECO:0007669"/>
    <property type="project" value="UniProtKB-KW"/>
</dbReference>
<dbReference type="SUPFAM" id="SSF50249">
    <property type="entry name" value="Nucleic acid-binding proteins"/>
    <property type="match status" value="3"/>
</dbReference>
<dbReference type="AlphaFoldDB" id="A0A0S4J8L0"/>
<dbReference type="PANTHER" id="PTHR47165">
    <property type="entry name" value="OS03G0429900 PROTEIN"/>
    <property type="match status" value="1"/>
</dbReference>
<organism evidence="13 14">
    <name type="scientific">Bodo saltans</name>
    <name type="common">Flagellated protozoan</name>
    <dbReference type="NCBI Taxonomy" id="75058"/>
    <lineage>
        <taxon>Eukaryota</taxon>
        <taxon>Discoba</taxon>
        <taxon>Euglenozoa</taxon>
        <taxon>Kinetoplastea</taxon>
        <taxon>Metakinetoplastina</taxon>
        <taxon>Eubodonida</taxon>
        <taxon>Bodonidae</taxon>
        <taxon>Bodo</taxon>
    </lineage>
</organism>
<evidence type="ECO:0000256" key="6">
    <source>
        <dbReference type="ARBA" id="ARBA00022833"/>
    </source>
</evidence>
<comment type="subunit">
    <text evidence="9">Component of the heterotrimeric canonical replication protein A complex (RPA).</text>
</comment>
<dbReference type="PANTHER" id="PTHR47165:SF4">
    <property type="entry name" value="OS03G0429900 PROTEIN"/>
    <property type="match status" value="1"/>
</dbReference>
<name>A0A0S4J8L0_BODSA</name>
<evidence type="ECO:0000256" key="7">
    <source>
        <dbReference type="ARBA" id="ARBA00023125"/>
    </source>
</evidence>
<keyword evidence="8 9" id="KW-0539">Nucleus</keyword>
<keyword evidence="7 9" id="KW-0238">DNA-binding</keyword>
<evidence type="ECO:0000259" key="12">
    <source>
        <dbReference type="Pfam" id="PF16900"/>
    </source>
</evidence>
<evidence type="ECO:0000256" key="4">
    <source>
        <dbReference type="ARBA" id="ARBA00022723"/>
    </source>
</evidence>
<dbReference type="InterPro" id="IPR012340">
    <property type="entry name" value="NA-bd_OB-fold"/>
</dbReference>
<dbReference type="Pfam" id="PF08646">
    <property type="entry name" value="Rep_fac-A_C"/>
    <property type="match status" value="1"/>
</dbReference>
<dbReference type="InterPro" id="IPR047192">
    <property type="entry name" value="Euk_RPA1_DBD_C"/>
</dbReference>
<evidence type="ECO:0000259" key="10">
    <source>
        <dbReference type="Pfam" id="PF01336"/>
    </source>
</evidence>
<dbReference type="GO" id="GO:0003677">
    <property type="term" value="F:DNA binding"/>
    <property type="evidence" value="ECO:0007669"/>
    <property type="project" value="UniProtKB-KW"/>
</dbReference>
<feature type="domain" description="Replication protein A OB" evidence="12">
    <location>
        <begin position="154"/>
        <end position="249"/>
    </location>
</feature>
<dbReference type="VEuPathDB" id="TriTrypDB:BSAL_11780"/>
<feature type="domain" description="OB" evidence="10">
    <location>
        <begin position="43"/>
        <end position="123"/>
    </location>
</feature>
<evidence type="ECO:0000256" key="1">
    <source>
        <dbReference type="ARBA" id="ARBA00004123"/>
    </source>
</evidence>
<proteinExistence type="inferred from homology"/>